<name>A0A939KNW2_9PROT</name>
<evidence type="ECO:0000313" key="4">
    <source>
        <dbReference type="Proteomes" id="UP000664073"/>
    </source>
</evidence>
<dbReference type="EMBL" id="JAFVMH010000023">
    <property type="protein sequence ID" value="MBO1326813.1"/>
    <property type="molecule type" value="Genomic_DNA"/>
</dbReference>
<accession>A0A939KNW2</accession>
<gene>
    <name evidence="3" type="ORF">J2D77_16870</name>
</gene>
<organism evidence="3 4">
    <name type="scientific">Acetobacter garciniae</name>
    <dbReference type="NCBI Taxonomy" id="2817435"/>
    <lineage>
        <taxon>Bacteria</taxon>
        <taxon>Pseudomonadati</taxon>
        <taxon>Pseudomonadota</taxon>
        <taxon>Alphaproteobacteria</taxon>
        <taxon>Acetobacterales</taxon>
        <taxon>Acetobacteraceae</taxon>
        <taxon>Acetobacter</taxon>
    </lineage>
</organism>
<sequence length="193" mass="21068">MSTIIATLDACVLYRGMLTDLLLWIADTGIFVPVWSDDIENEWSRNLIPRIGEAAVNKRRTEMANAYPSANFQAPSTLVTQIQTQCQTAGQKKDAHVIGTAVTAKADFIVTLNIKDFYTQVVASHGLKKIKPDAFLLHLLSTDPARTLAGVKAHRTSLRRTSPDATTYIAMLDGPKVEASRFAKALLPSLGSI</sequence>
<dbReference type="AlphaFoldDB" id="A0A939KNW2"/>
<evidence type="ECO:0000313" key="3">
    <source>
        <dbReference type="EMBL" id="MBO1326813.1"/>
    </source>
</evidence>
<comment type="caution">
    <text evidence="3">The sequence shown here is derived from an EMBL/GenBank/DDBJ whole genome shotgun (WGS) entry which is preliminary data.</text>
</comment>
<dbReference type="InterPro" id="IPR002716">
    <property type="entry name" value="PIN_dom"/>
</dbReference>
<evidence type="ECO:0000259" key="1">
    <source>
        <dbReference type="Pfam" id="PF13470"/>
    </source>
</evidence>
<feature type="domain" description="VapC50 C-terminal" evidence="2">
    <location>
        <begin position="132"/>
        <end position="186"/>
    </location>
</feature>
<proteinExistence type="predicted"/>
<feature type="domain" description="PIN" evidence="1">
    <location>
        <begin position="8"/>
        <end position="115"/>
    </location>
</feature>
<dbReference type="Proteomes" id="UP000664073">
    <property type="component" value="Unassembled WGS sequence"/>
</dbReference>
<evidence type="ECO:0000259" key="2">
    <source>
        <dbReference type="Pfam" id="PF26343"/>
    </source>
</evidence>
<reference evidence="3" key="1">
    <citation type="submission" date="2021-03" db="EMBL/GenBank/DDBJ databases">
        <title>The complete genome sequence of Acetobacter sp. TBRC 12339.</title>
        <authorList>
            <person name="Charoenyingcharoen P."/>
            <person name="Yukphan P."/>
        </authorList>
    </citation>
    <scope>NUCLEOTIDE SEQUENCE</scope>
    <source>
        <strain evidence="3">TBRC 12339</strain>
    </source>
</reference>
<keyword evidence="4" id="KW-1185">Reference proteome</keyword>
<dbReference type="Pfam" id="PF26343">
    <property type="entry name" value="VapC50_C"/>
    <property type="match status" value="1"/>
</dbReference>
<dbReference type="InterPro" id="IPR058652">
    <property type="entry name" value="VapC50_C"/>
</dbReference>
<dbReference type="Pfam" id="PF13470">
    <property type="entry name" value="PIN_3"/>
    <property type="match status" value="1"/>
</dbReference>
<protein>
    <submittedName>
        <fullName evidence="3">PIN domain-containing protein</fullName>
    </submittedName>
</protein>
<dbReference type="RefSeq" id="WP_207847693.1">
    <property type="nucleotide sequence ID" value="NZ_JAFVMH010000023.1"/>
</dbReference>